<dbReference type="Pfam" id="PF00889">
    <property type="entry name" value="EF_TS"/>
    <property type="match status" value="1"/>
</dbReference>
<dbReference type="EMBL" id="PEYE01000002">
    <property type="protein sequence ID" value="PIS39116.1"/>
    <property type="molecule type" value="Genomic_DNA"/>
</dbReference>
<comment type="subcellular location">
    <subcellularLocation>
        <location evidence="5">Cytoplasm</location>
    </subcellularLocation>
</comment>
<dbReference type="Proteomes" id="UP000229390">
    <property type="component" value="Unassembled WGS sequence"/>
</dbReference>
<dbReference type="SUPFAM" id="SSF46934">
    <property type="entry name" value="UBA-like"/>
    <property type="match status" value="1"/>
</dbReference>
<comment type="similarity">
    <text evidence="1 5">Belongs to the EF-Ts family.</text>
</comment>
<dbReference type="InterPro" id="IPR036402">
    <property type="entry name" value="EF-Ts_dimer_sf"/>
</dbReference>
<evidence type="ECO:0000256" key="3">
    <source>
        <dbReference type="ARBA" id="ARBA00022768"/>
    </source>
</evidence>
<evidence type="ECO:0000256" key="1">
    <source>
        <dbReference type="ARBA" id="ARBA00005532"/>
    </source>
</evidence>
<keyword evidence="5" id="KW-0963">Cytoplasm</keyword>
<evidence type="ECO:0000313" key="9">
    <source>
        <dbReference type="Proteomes" id="UP000229390"/>
    </source>
</evidence>
<reference evidence="9" key="1">
    <citation type="submission" date="2017-09" db="EMBL/GenBank/DDBJ databases">
        <title>Depth-based differentiation of microbial function through sediment-hosted aquifers and enrichment of novel symbionts in the deep terrestrial subsurface.</title>
        <authorList>
            <person name="Probst A.J."/>
            <person name="Ladd B."/>
            <person name="Jarett J.K."/>
            <person name="Geller-Mcgrath D.E."/>
            <person name="Sieber C.M.K."/>
            <person name="Emerson J.B."/>
            <person name="Anantharaman K."/>
            <person name="Thomas B.C."/>
            <person name="Malmstrom R."/>
            <person name="Stieglmeier M."/>
            <person name="Klingl A."/>
            <person name="Woyke T."/>
            <person name="Ryan C.M."/>
            <person name="Banfield J.F."/>
        </authorList>
    </citation>
    <scope>NUCLEOTIDE SEQUENCE [LARGE SCALE GENOMIC DNA]</scope>
</reference>
<protein>
    <recommendedName>
        <fullName evidence="2 5">Elongation factor Ts</fullName>
        <shortName evidence="5">EF-Ts</shortName>
    </recommendedName>
</protein>
<dbReference type="FunFam" id="1.10.8.10:FF:000001">
    <property type="entry name" value="Elongation factor Ts"/>
    <property type="match status" value="1"/>
</dbReference>
<evidence type="ECO:0000256" key="5">
    <source>
        <dbReference type="HAMAP-Rule" id="MF_00050"/>
    </source>
</evidence>
<dbReference type="GO" id="GO:0005737">
    <property type="term" value="C:cytoplasm"/>
    <property type="evidence" value="ECO:0007669"/>
    <property type="project" value="UniProtKB-SubCell"/>
</dbReference>
<dbReference type="CDD" id="cd14275">
    <property type="entry name" value="UBA_EF-Ts"/>
    <property type="match status" value="1"/>
</dbReference>
<name>A0A2M6T1Z6_9BACT</name>
<keyword evidence="6" id="KW-0175">Coiled coil</keyword>
<dbReference type="Gene3D" id="1.10.8.10">
    <property type="entry name" value="DNA helicase RuvA subunit, C-terminal domain"/>
    <property type="match status" value="1"/>
</dbReference>
<dbReference type="NCBIfam" id="TIGR00116">
    <property type="entry name" value="tsf"/>
    <property type="match status" value="1"/>
</dbReference>
<dbReference type="AlphaFoldDB" id="A0A2M6T1Z6"/>
<proteinExistence type="inferred from homology"/>
<feature type="region of interest" description="Involved in Mg(2+) ion dislocation from EF-Tu" evidence="5">
    <location>
        <begin position="80"/>
        <end position="83"/>
    </location>
</feature>
<dbReference type="InterPro" id="IPR001816">
    <property type="entry name" value="Transl_elong_EFTs/EF1B"/>
</dbReference>
<keyword evidence="3 5" id="KW-0251">Elongation factor</keyword>
<keyword evidence="4 5" id="KW-0648">Protein biosynthesis</keyword>
<dbReference type="HAMAP" id="MF_00050">
    <property type="entry name" value="EF_Ts"/>
    <property type="match status" value="1"/>
</dbReference>
<evidence type="ECO:0000313" key="8">
    <source>
        <dbReference type="EMBL" id="PIS39116.1"/>
    </source>
</evidence>
<evidence type="ECO:0000256" key="4">
    <source>
        <dbReference type="ARBA" id="ARBA00022917"/>
    </source>
</evidence>
<comment type="caution">
    <text evidence="8">The sequence shown here is derived from an EMBL/GenBank/DDBJ whole genome shotgun (WGS) entry which is preliminary data.</text>
</comment>
<evidence type="ECO:0000256" key="2">
    <source>
        <dbReference type="ARBA" id="ARBA00016956"/>
    </source>
</evidence>
<dbReference type="InterPro" id="IPR009060">
    <property type="entry name" value="UBA-like_sf"/>
</dbReference>
<sequence>MLDIEKLKQLRGETSVSLAECRKALIVANNDLEKAKEILRQWGRELAAKKAERVVGQGIIDSYIHPNKKVGVLLDLRCETDFVARSEDFRNLAHELCLQIAAMAPTKEDFSSQPWIKDAARTVKDLINECIAKMGENVKVERFERFEL</sequence>
<comment type="function">
    <text evidence="5">Associates with the EF-Tu.GDP complex and induces the exchange of GDP to GTP. It remains bound to the aminoacyl-tRNA.EF-Tu.GTP complex up to the GTP hydrolysis stage on the ribosome.</text>
</comment>
<dbReference type="SUPFAM" id="SSF54713">
    <property type="entry name" value="Elongation factor Ts (EF-Ts), dimerisation domain"/>
    <property type="match status" value="1"/>
</dbReference>
<dbReference type="PANTHER" id="PTHR11741:SF0">
    <property type="entry name" value="ELONGATION FACTOR TS, MITOCHONDRIAL"/>
    <property type="match status" value="1"/>
</dbReference>
<accession>A0A2M6T1Z6</accession>
<dbReference type="GO" id="GO:0003746">
    <property type="term" value="F:translation elongation factor activity"/>
    <property type="evidence" value="ECO:0007669"/>
    <property type="project" value="UniProtKB-UniRule"/>
</dbReference>
<evidence type="ECO:0000256" key="6">
    <source>
        <dbReference type="SAM" id="Coils"/>
    </source>
</evidence>
<feature type="coiled-coil region" evidence="6">
    <location>
        <begin position="18"/>
        <end position="52"/>
    </location>
</feature>
<gene>
    <name evidence="5 8" type="primary">tsf</name>
    <name evidence="8" type="ORF">COT34_00055</name>
</gene>
<dbReference type="PANTHER" id="PTHR11741">
    <property type="entry name" value="ELONGATION FACTOR TS"/>
    <property type="match status" value="1"/>
</dbReference>
<evidence type="ECO:0000259" key="7">
    <source>
        <dbReference type="Pfam" id="PF00889"/>
    </source>
</evidence>
<dbReference type="Gene3D" id="3.30.479.20">
    <property type="entry name" value="Elongation factor Ts, dimerisation domain"/>
    <property type="match status" value="1"/>
</dbReference>
<organism evidence="8 9">
    <name type="scientific">Candidatus Nealsonbacteria bacterium CG08_land_8_20_14_0_20_43_11</name>
    <dbReference type="NCBI Taxonomy" id="1974706"/>
    <lineage>
        <taxon>Bacteria</taxon>
        <taxon>Candidatus Nealsoniibacteriota</taxon>
    </lineage>
</organism>
<feature type="domain" description="Translation elongation factor EFTs/EF1B dimerisation" evidence="7">
    <location>
        <begin position="71"/>
        <end position="147"/>
    </location>
</feature>
<dbReference type="InterPro" id="IPR014039">
    <property type="entry name" value="Transl_elong_EFTs/EF1B_dimer"/>
</dbReference>